<evidence type="ECO:0000256" key="4">
    <source>
        <dbReference type="ARBA" id="ARBA00022475"/>
    </source>
</evidence>
<feature type="transmembrane region" description="Helical" evidence="8">
    <location>
        <begin position="202"/>
        <end position="222"/>
    </location>
</feature>
<feature type="transmembrane region" description="Helical" evidence="8">
    <location>
        <begin position="315"/>
        <end position="334"/>
    </location>
</feature>
<keyword evidence="3" id="KW-0813">Transport</keyword>
<accession>A0ABW8PWK9</accession>
<comment type="similarity">
    <text evidence="2">Belongs to the binding-protein-dependent transport system permease family. FecCD subfamily.</text>
</comment>
<dbReference type="CDD" id="cd06550">
    <property type="entry name" value="TM_ABC_iron-siderophores_like"/>
    <property type="match status" value="1"/>
</dbReference>
<keyword evidence="4" id="KW-1003">Cell membrane</keyword>
<keyword evidence="6 8" id="KW-1133">Transmembrane helix</keyword>
<dbReference type="InterPro" id="IPR037294">
    <property type="entry name" value="ABC_BtuC-like"/>
</dbReference>
<dbReference type="Pfam" id="PF01032">
    <property type="entry name" value="FecCD"/>
    <property type="match status" value="1"/>
</dbReference>
<evidence type="ECO:0000256" key="2">
    <source>
        <dbReference type="ARBA" id="ARBA00007935"/>
    </source>
</evidence>
<evidence type="ECO:0000256" key="8">
    <source>
        <dbReference type="SAM" id="Phobius"/>
    </source>
</evidence>
<dbReference type="PANTHER" id="PTHR30472">
    <property type="entry name" value="FERRIC ENTEROBACTIN TRANSPORT SYSTEM PERMEASE PROTEIN"/>
    <property type="match status" value="1"/>
</dbReference>
<feature type="transmembrane region" description="Helical" evidence="8">
    <location>
        <begin position="130"/>
        <end position="147"/>
    </location>
</feature>
<gene>
    <name evidence="9" type="ORF">V6U78_03190</name>
</gene>
<dbReference type="InterPro" id="IPR000522">
    <property type="entry name" value="ABC_transptr_permease_BtuC"/>
</dbReference>
<proteinExistence type="inferred from homology"/>
<comment type="caution">
    <text evidence="9">The sequence shown here is derived from an EMBL/GenBank/DDBJ whole genome shotgun (WGS) entry which is preliminary data.</text>
</comment>
<dbReference type="Gene3D" id="1.10.3470.10">
    <property type="entry name" value="ABC transporter involved in vitamin B12 uptake, BtuC"/>
    <property type="match status" value="1"/>
</dbReference>
<dbReference type="RefSeq" id="WP_405337132.1">
    <property type="nucleotide sequence ID" value="NZ_JBANFI010000002.1"/>
</dbReference>
<keyword evidence="5 8" id="KW-0812">Transmembrane</keyword>
<evidence type="ECO:0000256" key="5">
    <source>
        <dbReference type="ARBA" id="ARBA00022692"/>
    </source>
</evidence>
<evidence type="ECO:0000256" key="7">
    <source>
        <dbReference type="ARBA" id="ARBA00023136"/>
    </source>
</evidence>
<name>A0ABW8PWK9_9GAMM</name>
<feature type="transmembrane region" description="Helical" evidence="8">
    <location>
        <begin position="107"/>
        <end position="125"/>
    </location>
</feature>
<dbReference type="EMBL" id="JBANFI010000002">
    <property type="protein sequence ID" value="MFK7160038.1"/>
    <property type="molecule type" value="Genomic_DNA"/>
</dbReference>
<feature type="transmembrane region" description="Helical" evidence="8">
    <location>
        <begin position="250"/>
        <end position="275"/>
    </location>
</feature>
<feature type="transmembrane region" description="Helical" evidence="8">
    <location>
        <begin position="21"/>
        <end position="43"/>
    </location>
</feature>
<evidence type="ECO:0000313" key="10">
    <source>
        <dbReference type="Proteomes" id="UP001621714"/>
    </source>
</evidence>
<evidence type="ECO:0000256" key="6">
    <source>
        <dbReference type="ARBA" id="ARBA00022989"/>
    </source>
</evidence>
<evidence type="ECO:0000256" key="1">
    <source>
        <dbReference type="ARBA" id="ARBA00004651"/>
    </source>
</evidence>
<dbReference type="SUPFAM" id="SSF81345">
    <property type="entry name" value="ABC transporter involved in vitamin B12 uptake, BtuC"/>
    <property type="match status" value="1"/>
</dbReference>
<keyword evidence="10" id="KW-1185">Reference proteome</keyword>
<dbReference type="Proteomes" id="UP001621714">
    <property type="component" value="Unassembled WGS sequence"/>
</dbReference>
<evidence type="ECO:0000313" key="9">
    <source>
        <dbReference type="EMBL" id="MFK7160038.1"/>
    </source>
</evidence>
<keyword evidence="7 8" id="KW-0472">Membrane</keyword>
<reference evidence="9 10" key="1">
    <citation type="submission" date="2024-02" db="EMBL/GenBank/DDBJ databases">
        <title>Marinospirillum sp. MEB 164 isolated from Lonar lake sediment.</title>
        <authorList>
            <person name="Joshi A."/>
            <person name="Thite S."/>
        </authorList>
    </citation>
    <scope>NUCLEOTIDE SEQUENCE [LARGE SCALE GENOMIC DNA]</scope>
    <source>
        <strain evidence="9 10">MEB164</strain>
    </source>
</reference>
<dbReference type="PANTHER" id="PTHR30472:SF24">
    <property type="entry name" value="FERRIC ENTEROBACTIN TRANSPORT SYSTEM PERMEASE PROTEIN FEPG"/>
    <property type="match status" value="1"/>
</dbReference>
<evidence type="ECO:0000256" key="3">
    <source>
        <dbReference type="ARBA" id="ARBA00022448"/>
    </source>
</evidence>
<feature type="transmembrane region" description="Helical" evidence="8">
    <location>
        <begin position="77"/>
        <end position="95"/>
    </location>
</feature>
<feature type="transmembrane region" description="Helical" evidence="8">
    <location>
        <begin position="287"/>
        <end position="309"/>
    </location>
</feature>
<comment type="subcellular location">
    <subcellularLocation>
        <location evidence="1">Cell membrane</location>
        <topology evidence="1">Multi-pass membrane protein</topology>
    </subcellularLocation>
</comment>
<feature type="transmembrane region" description="Helical" evidence="8">
    <location>
        <begin position="159"/>
        <end position="181"/>
    </location>
</feature>
<organism evidence="9 10">
    <name type="scientific">Marinospirillum alkalitolerans</name>
    <dbReference type="NCBI Taxonomy" id="3123374"/>
    <lineage>
        <taxon>Bacteria</taxon>
        <taxon>Pseudomonadati</taxon>
        <taxon>Pseudomonadota</taxon>
        <taxon>Gammaproteobacteria</taxon>
        <taxon>Oceanospirillales</taxon>
        <taxon>Oceanospirillaceae</taxon>
        <taxon>Marinospirillum</taxon>
    </lineage>
</organism>
<protein>
    <submittedName>
        <fullName evidence="9">Iron chelate uptake ABC transporter family permease subunit</fullName>
    </submittedName>
</protein>
<sequence length="347" mass="36369">MTPRFPLWSCGPITILAPSKAALHTSLFGFLGLLGCLLLSLTLGESGLSPARLLQALAGQAEAYEHWLLWQSRLPRALTALGAGAALGIAGAVFQSLSRNALGSPDIIGINAGASAGAVLCLLFLPSLPLAWGALCGTLLVLVLLLPGLGNRGEFSNRLIVMGIAVNALAIAIIQFTLTLVQREQAQQLLGYLSGSLAHRDWQQVSWIALTLAVAVPGLLLLSRRLNLLTLGPETSISLGLPLRQTQLTAILFASLLALGAVLCAGPVSFIALVAPHLARWKNQQLALLRSGVIGALLLLGADTLTLLLPGQQRLPVGVLTAMLGGNYLTLLLLGQMFKRKPSSLTH</sequence>